<dbReference type="EMBL" id="QIBX01000003">
    <property type="protein sequence ID" value="RNL41034.1"/>
    <property type="molecule type" value="Genomic_DNA"/>
</dbReference>
<sequence length="454" mass="49796">MANFHTNQLTIAAEEGCMLNVLRVMALNLASNAKETSYGDLLESATSVKAAYKTIWHYIDDWYWLVFTPNPIGSDAWLANNSDNAQMELQKHPEYAALALAASNLGLGKGGAAISVSIAPSGRPLSDSADVSMNRFGSTYVLNVRYETADKSNLQDIDCYFRMLPEGRYGVSFIDADEYDGYEKTNVMAGTHPGRDGFSAMSGRAGKGVNTVQRLADYARANCTTDLSKIDDLAVVALMHASAVWPEYSSAFEDANDTSSSEAIQAFRDEVNPASHCSDHESLDPSCSAGGSRSAFVYIPDEYTLKQLDSRIINLLTRFPFECEITGQAYEGRNEKIEHLVPGAKLRLESDWDSPYFSYAGIGIYDTSGRSLGNLGGYFNPTDEDRVAIACLLPHIKATAVEVSPLGSTLNFRRRIGQFQVHLEIEPIDIQAVLEEVHQLLCEDPSDRVRSSIV</sequence>
<name>A0A3N0B2H7_9ACTN</name>
<dbReference type="Proteomes" id="UP000269591">
    <property type="component" value="Unassembled WGS sequence"/>
</dbReference>
<proteinExistence type="predicted"/>
<dbReference type="RefSeq" id="WP_123208318.1">
    <property type="nucleotide sequence ID" value="NZ_JBHTHO010000001.1"/>
</dbReference>
<keyword evidence="2" id="KW-1185">Reference proteome</keyword>
<comment type="caution">
    <text evidence="1">The sequence shown here is derived from an EMBL/GenBank/DDBJ whole genome shotgun (WGS) entry which is preliminary data.</text>
</comment>
<protein>
    <submittedName>
        <fullName evidence="1">Uncharacterized protein</fullName>
    </submittedName>
</protein>
<gene>
    <name evidence="1" type="ORF">DMP06_03310</name>
</gene>
<evidence type="ECO:0000313" key="1">
    <source>
        <dbReference type="EMBL" id="RNL41034.1"/>
    </source>
</evidence>
<dbReference type="AlphaFoldDB" id="A0A3N0B2H7"/>
<reference evidence="2" key="1">
    <citation type="submission" date="2018-05" db="EMBL/GenBank/DDBJ databases">
        <title>Genome Sequencing of selected type strains of the family Eggerthellaceae.</title>
        <authorList>
            <person name="Danylec N."/>
            <person name="Stoll D.A."/>
            <person name="Doetsch A."/>
            <person name="Huch M."/>
        </authorList>
    </citation>
    <scope>NUCLEOTIDE SEQUENCE [LARGE SCALE GENOMIC DNA]</scope>
    <source>
        <strain evidence="2">DSM 24851</strain>
    </source>
</reference>
<accession>A0A3N0B2H7</accession>
<organism evidence="1 2">
    <name type="scientific">Slackia equolifaciens</name>
    <dbReference type="NCBI Taxonomy" id="498718"/>
    <lineage>
        <taxon>Bacteria</taxon>
        <taxon>Bacillati</taxon>
        <taxon>Actinomycetota</taxon>
        <taxon>Coriobacteriia</taxon>
        <taxon>Eggerthellales</taxon>
        <taxon>Eggerthellaceae</taxon>
        <taxon>Slackia</taxon>
    </lineage>
</organism>
<evidence type="ECO:0000313" key="2">
    <source>
        <dbReference type="Proteomes" id="UP000269591"/>
    </source>
</evidence>
<dbReference type="OrthoDB" id="3173477at2"/>